<feature type="signal peptide" evidence="1">
    <location>
        <begin position="1"/>
        <end position="24"/>
    </location>
</feature>
<name>A0A7W6DQL8_9RHOB</name>
<dbReference type="Proteomes" id="UP000541426">
    <property type="component" value="Unassembled WGS sequence"/>
</dbReference>
<reference evidence="2 3" key="1">
    <citation type="submission" date="2020-08" db="EMBL/GenBank/DDBJ databases">
        <title>Genomic Encyclopedia of Type Strains, Phase IV (KMG-IV): sequencing the most valuable type-strain genomes for metagenomic binning, comparative biology and taxonomic classification.</title>
        <authorList>
            <person name="Goeker M."/>
        </authorList>
    </citation>
    <scope>NUCLEOTIDE SEQUENCE [LARGE SCALE GENOMIC DNA]</scope>
    <source>
        <strain evidence="2 3">DSM 102235</strain>
    </source>
</reference>
<comment type="caution">
    <text evidence="2">The sequence shown here is derived from an EMBL/GenBank/DDBJ whole genome shotgun (WGS) entry which is preliminary data.</text>
</comment>
<organism evidence="2 3">
    <name type="scientific">Sagittula marina</name>
    <dbReference type="NCBI Taxonomy" id="943940"/>
    <lineage>
        <taxon>Bacteria</taxon>
        <taxon>Pseudomonadati</taxon>
        <taxon>Pseudomonadota</taxon>
        <taxon>Alphaproteobacteria</taxon>
        <taxon>Rhodobacterales</taxon>
        <taxon>Roseobacteraceae</taxon>
        <taxon>Sagittula</taxon>
    </lineage>
</organism>
<proteinExistence type="predicted"/>
<dbReference type="RefSeq" id="WP_183967818.1">
    <property type="nucleotide sequence ID" value="NZ_BAABBZ010000019.1"/>
</dbReference>
<protein>
    <recommendedName>
        <fullName evidence="4">Lipoprotein</fullName>
    </recommendedName>
</protein>
<dbReference type="AlphaFoldDB" id="A0A7W6DQL8"/>
<dbReference type="EMBL" id="JACIEJ010000008">
    <property type="protein sequence ID" value="MBB3987009.1"/>
    <property type="molecule type" value="Genomic_DNA"/>
</dbReference>
<evidence type="ECO:0000256" key="1">
    <source>
        <dbReference type="SAM" id="SignalP"/>
    </source>
</evidence>
<keyword evidence="1" id="KW-0732">Signal</keyword>
<feature type="chain" id="PRO_5031047880" description="Lipoprotein" evidence="1">
    <location>
        <begin position="25"/>
        <end position="128"/>
    </location>
</feature>
<evidence type="ECO:0000313" key="3">
    <source>
        <dbReference type="Proteomes" id="UP000541426"/>
    </source>
</evidence>
<evidence type="ECO:0008006" key="4">
    <source>
        <dbReference type="Google" id="ProtNLM"/>
    </source>
</evidence>
<sequence>MPHMFPCLYLLPVVALTLAGCTGARTDLPLTIGPVGASGSLQSGPGRMILRLADTRCTANPRPAPSGTANAPLHIGAVTCRNGRLGSVSITRRATPAETYDGLLELDGTPTGLSTRLVFGPAINEGPT</sequence>
<gene>
    <name evidence="2" type="ORF">GGQ68_003353</name>
</gene>
<evidence type="ECO:0000313" key="2">
    <source>
        <dbReference type="EMBL" id="MBB3987009.1"/>
    </source>
</evidence>
<keyword evidence="3" id="KW-1185">Reference proteome</keyword>
<accession>A0A7W6DQL8</accession>